<dbReference type="Pfam" id="PF17836">
    <property type="entry name" value="PglD_N"/>
    <property type="match status" value="1"/>
</dbReference>
<comment type="caution">
    <text evidence="4">The sequence shown here is derived from an EMBL/GenBank/DDBJ whole genome shotgun (WGS) entry which is preliminary data.</text>
</comment>
<sequence length="215" mass="22574">MDVTPRPKDALIISAGGFGRSVYNIMQSDIANGVDWAVTGFLDNRGDLAASTPLPVLGDPLTWQASPHEEFLCALGEPAQRRRFAAPLLAQGATFMSLCTGLHKAIGVEMGAGCLFEPEVRMGVDTRLGDFVFVQSTSVIGYEVQIGDYTTIGSFVFVGGGARIGSDVIIHPHATILPRVTVGDGAIIGAGAVVMADVPPGVTMIGNPAKIFRFK</sequence>
<dbReference type="InterPro" id="IPR041561">
    <property type="entry name" value="PglD_N"/>
</dbReference>
<feature type="binding site" evidence="2">
    <location>
        <position position="76"/>
    </location>
    <ligand>
        <name>substrate</name>
    </ligand>
</feature>
<evidence type="ECO:0000256" key="2">
    <source>
        <dbReference type="PIRSR" id="PIRSR620019-2"/>
    </source>
</evidence>
<evidence type="ECO:0000313" key="5">
    <source>
        <dbReference type="Proteomes" id="UP000540787"/>
    </source>
</evidence>
<feature type="domain" description="PglD N-terminal" evidence="3">
    <location>
        <begin position="11"/>
        <end position="85"/>
    </location>
</feature>
<accession>A0A7W9X2X1</accession>
<evidence type="ECO:0000259" key="3">
    <source>
        <dbReference type="Pfam" id="PF17836"/>
    </source>
</evidence>
<dbReference type="Gene3D" id="3.40.50.20">
    <property type="match status" value="1"/>
</dbReference>
<keyword evidence="4" id="KW-0012">Acyltransferase</keyword>
<dbReference type="CDD" id="cd03360">
    <property type="entry name" value="LbH_AT_putative"/>
    <property type="match status" value="1"/>
</dbReference>
<dbReference type="Proteomes" id="UP000540787">
    <property type="component" value="Unassembled WGS sequence"/>
</dbReference>
<dbReference type="InterPro" id="IPR050179">
    <property type="entry name" value="Trans_hexapeptide_repeat"/>
</dbReference>
<gene>
    <name evidence="4" type="ORF">HD842_003684</name>
</gene>
<reference evidence="4 5" key="1">
    <citation type="submission" date="2020-08" db="EMBL/GenBank/DDBJ databases">
        <title>The Agave Microbiome: Exploring the role of microbial communities in plant adaptations to desert environments.</title>
        <authorList>
            <person name="Partida-Martinez L.P."/>
        </authorList>
    </citation>
    <scope>NUCLEOTIDE SEQUENCE [LARGE SCALE GENOMIC DNA]</scope>
    <source>
        <strain evidence="4 5">AT3.2</strain>
    </source>
</reference>
<dbReference type="InterPro" id="IPR011004">
    <property type="entry name" value="Trimer_LpxA-like_sf"/>
</dbReference>
<dbReference type="RefSeq" id="WP_183556183.1">
    <property type="nucleotide sequence ID" value="NZ_JACHBX010000004.1"/>
</dbReference>
<keyword evidence="5" id="KW-1185">Reference proteome</keyword>
<dbReference type="InterPro" id="IPR001451">
    <property type="entry name" value="Hexapep"/>
</dbReference>
<dbReference type="Pfam" id="PF00132">
    <property type="entry name" value="Hexapep"/>
    <property type="match status" value="2"/>
</dbReference>
<comment type="similarity">
    <text evidence="1">Belongs to the transferase hexapeptide repeat family.</text>
</comment>
<protein>
    <submittedName>
        <fullName evidence="4">Sugar O-acyltransferase (Sialic acid O-acetyltransferase NeuD family)</fullName>
    </submittedName>
</protein>
<dbReference type="InterPro" id="IPR020019">
    <property type="entry name" value="AcTrfase_PglD-like"/>
</dbReference>
<dbReference type="PANTHER" id="PTHR43300">
    <property type="entry name" value="ACETYLTRANSFERASE"/>
    <property type="match status" value="1"/>
</dbReference>
<keyword evidence="4" id="KW-0808">Transferase</keyword>
<organism evidence="4 5">
    <name type="scientific">Massilia aurea</name>
    <dbReference type="NCBI Taxonomy" id="373040"/>
    <lineage>
        <taxon>Bacteria</taxon>
        <taxon>Pseudomonadati</taxon>
        <taxon>Pseudomonadota</taxon>
        <taxon>Betaproteobacteria</taxon>
        <taxon>Burkholderiales</taxon>
        <taxon>Oxalobacteraceae</taxon>
        <taxon>Telluria group</taxon>
        <taxon>Massilia</taxon>
    </lineage>
</organism>
<proteinExistence type="inferred from homology"/>
<name>A0A7W9X2X1_9BURK</name>
<dbReference type="Gene3D" id="2.160.10.10">
    <property type="entry name" value="Hexapeptide repeat proteins"/>
    <property type="match status" value="1"/>
</dbReference>
<dbReference type="GO" id="GO:0016746">
    <property type="term" value="F:acyltransferase activity"/>
    <property type="evidence" value="ECO:0007669"/>
    <property type="project" value="UniProtKB-KW"/>
</dbReference>
<dbReference type="PANTHER" id="PTHR43300:SF7">
    <property type="entry name" value="UDP-N-ACETYLBACILLOSAMINE N-ACETYLTRANSFERASE"/>
    <property type="match status" value="1"/>
</dbReference>
<dbReference type="SUPFAM" id="SSF51161">
    <property type="entry name" value="Trimeric LpxA-like enzymes"/>
    <property type="match status" value="1"/>
</dbReference>
<dbReference type="AlphaFoldDB" id="A0A7W9X2X1"/>
<dbReference type="EMBL" id="JACHBX010000004">
    <property type="protein sequence ID" value="MBB6135517.1"/>
    <property type="molecule type" value="Genomic_DNA"/>
</dbReference>
<evidence type="ECO:0000256" key="1">
    <source>
        <dbReference type="ARBA" id="ARBA00007274"/>
    </source>
</evidence>
<evidence type="ECO:0000313" key="4">
    <source>
        <dbReference type="EMBL" id="MBB6135517.1"/>
    </source>
</evidence>